<evidence type="ECO:0000256" key="5">
    <source>
        <dbReference type="ARBA" id="ARBA00023136"/>
    </source>
</evidence>
<name>A0A0B7KKR1_PSEAI</name>
<feature type="transmembrane region" description="Helical" evidence="6">
    <location>
        <begin position="437"/>
        <end position="457"/>
    </location>
</feature>
<dbReference type="GO" id="GO:0022857">
    <property type="term" value="F:transmembrane transporter activity"/>
    <property type="evidence" value="ECO:0007669"/>
    <property type="project" value="InterPro"/>
</dbReference>
<dbReference type="PROSITE" id="PS50850">
    <property type="entry name" value="MFS"/>
    <property type="match status" value="1"/>
</dbReference>
<evidence type="ECO:0000256" key="6">
    <source>
        <dbReference type="SAM" id="Phobius"/>
    </source>
</evidence>
<dbReference type="InterPro" id="IPR050189">
    <property type="entry name" value="MFS_Efflux_Transporters"/>
</dbReference>
<reference evidence="8" key="2">
    <citation type="journal article" date="2015" name="Genome Announc.">
        <title>Genome Sequence of the Urethral Catheter Isolate Pseudomonas aeruginosa MH19.</title>
        <authorList>
            <person name="Vorholter F.J."/>
            <person name="Tielen P."/>
            <person name="Wibberg D."/>
            <person name="Narten M."/>
            <person name="Schobert M."/>
            <person name="Tupker R."/>
            <person name="Blom J."/>
            <person name="Schatschneider S."/>
            <person name="Winkler A."/>
            <person name="Albersmeier A."/>
            <person name="Goesmann A."/>
            <person name="Puhler A."/>
            <person name="Jahn D."/>
        </authorList>
    </citation>
    <scope>NUCLEOTIDE SEQUENCE [LARGE SCALE GENOMIC DNA]</scope>
    <source>
        <strain evidence="8">MH19</strain>
        <plasmid evidence="8">pPAMH19</plasmid>
    </source>
</reference>
<dbReference type="CDD" id="cd17324">
    <property type="entry name" value="MFS_NepI_like"/>
    <property type="match status" value="1"/>
</dbReference>
<keyword evidence="4 6" id="KW-1133">Transmembrane helix</keyword>
<keyword evidence="3 6" id="KW-0812">Transmembrane</keyword>
<dbReference type="Pfam" id="PF07690">
    <property type="entry name" value="MFS_1"/>
    <property type="match status" value="1"/>
</dbReference>
<keyword evidence="2" id="KW-1003">Cell membrane</keyword>
<feature type="transmembrane region" description="Helical" evidence="6">
    <location>
        <begin position="284"/>
        <end position="302"/>
    </location>
</feature>
<feature type="transmembrane region" description="Helical" evidence="6">
    <location>
        <begin position="314"/>
        <end position="335"/>
    </location>
</feature>
<feature type="transmembrane region" description="Helical" evidence="6">
    <location>
        <begin position="82"/>
        <end position="107"/>
    </location>
</feature>
<feature type="transmembrane region" description="Helical" evidence="6">
    <location>
        <begin position="119"/>
        <end position="138"/>
    </location>
</feature>
<dbReference type="InterPro" id="IPR001958">
    <property type="entry name" value="Tet-R_TetA/multi-R_MdtG-like"/>
</dbReference>
<geneLocation type="plasmid" evidence="8">
    <name>pPAMH19</name>
</geneLocation>
<keyword evidence="5 6" id="KW-0472">Membrane</keyword>
<dbReference type="PRINTS" id="PR01035">
    <property type="entry name" value="TCRTETA"/>
</dbReference>
<comment type="subcellular location">
    <subcellularLocation>
        <location evidence="1">Cell membrane</location>
        <topology evidence="1">Multi-pass membrane protein</topology>
    </subcellularLocation>
</comment>
<reference evidence="8" key="1">
    <citation type="submission" date="2014-09" db="EMBL/GenBank/DDBJ databases">
        <authorList>
            <person name="Wibberg Daniel"/>
        </authorList>
    </citation>
    <scope>NUCLEOTIDE SEQUENCE</scope>
    <source>
        <strain evidence="8">MH19</strain>
        <plasmid evidence="8">pPAMH19</plasmid>
    </source>
</reference>
<organism evidence="8">
    <name type="scientific">Pseudomonas aeruginosa</name>
    <dbReference type="NCBI Taxonomy" id="287"/>
    <lineage>
        <taxon>Bacteria</taxon>
        <taxon>Pseudomonadati</taxon>
        <taxon>Pseudomonadota</taxon>
        <taxon>Gammaproteobacteria</taxon>
        <taxon>Pseudomonadales</taxon>
        <taxon>Pseudomonadaceae</taxon>
        <taxon>Pseudomonas</taxon>
    </lineage>
</organism>
<evidence type="ECO:0000256" key="3">
    <source>
        <dbReference type="ARBA" id="ARBA00022692"/>
    </source>
</evidence>
<gene>
    <name evidence="8" type="ORF">PAMH19_p0003</name>
</gene>
<feature type="transmembrane region" description="Helical" evidence="6">
    <location>
        <begin position="233"/>
        <end position="254"/>
    </location>
</feature>
<dbReference type="InterPro" id="IPR036259">
    <property type="entry name" value="MFS_trans_sf"/>
</dbReference>
<feature type="transmembrane region" description="Helical" evidence="6">
    <location>
        <begin position="405"/>
        <end position="425"/>
    </location>
</feature>
<dbReference type="EMBL" id="LN809998">
    <property type="protein sequence ID" value="CEO58213.1"/>
    <property type="molecule type" value="Genomic_DNA"/>
</dbReference>
<dbReference type="InterPro" id="IPR011701">
    <property type="entry name" value="MFS"/>
</dbReference>
<evidence type="ECO:0000256" key="4">
    <source>
        <dbReference type="ARBA" id="ARBA00022989"/>
    </source>
</evidence>
<dbReference type="AlphaFoldDB" id="A0A0B7KKR1"/>
<feature type="transmembrane region" description="Helical" evidence="6">
    <location>
        <begin position="175"/>
        <end position="196"/>
    </location>
</feature>
<protein>
    <submittedName>
        <fullName evidence="8">Putative major facilitator superfamily transporter</fullName>
    </submittedName>
</protein>
<feature type="transmembrane region" description="Helical" evidence="6">
    <location>
        <begin position="150"/>
        <end position="169"/>
    </location>
</feature>
<dbReference type="SUPFAM" id="SSF103473">
    <property type="entry name" value="MFS general substrate transporter"/>
    <property type="match status" value="1"/>
</dbReference>
<evidence type="ECO:0000256" key="1">
    <source>
        <dbReference type="ARBA" id="ARBA00004651"/>
    </source>
</evidence>
<sequence length="469" mass="50337">MRRYSEAFFDEIVHWRPESRFVPFFSPRRSRTSHTTIPSIARAVQPWRRLREPAPPCRSSAHSAKENIMNQKISPPSQKLDGLFLLALSMAVFFVGVTEFMLSSMLGPLAQAFHTTTSGAAWLISSYAFSYAIAAPLLGYFSDRMQRRKLLLLALILFAVDTLAIVIAPTLEIAVVLRVIGGIASAIIIPTTFALVAEVVAPQRQAGAMGQVMLGMTLGIAAGPALAGLLSDFFGWAAPFLMVSCGCVLVFLMARQRLPVQAVAPRAEGHALGWCRQWSILRPLIAKGAWNGTGVAGLLLSGEVLRQRYGFSTAQIGISIAAFGVGLAVGNLAAGYLRRYLKRDEDMLLLVLALLVLSMSTFMLLPLPLPVALCCLGAWGAALGLGAPAGTVVLASRSGPDKGMVLSFAETFNNIAILASVPLAVRLLELKGPPATLWVLGIGLGIGAWLTVLDWFASRRSDEALPLRD</sequence>
<feature type="transmembrane region" description="Helical" evidence="6">
    <location>
        <begin position="370"/>
        <end position="393"/>
    </location>
</feature>
<dbReference type="GO" id="GO:0005886">
    <property type="term" value="C:plasma membrane"/>
    <property type="evidence" value="ECO:0007669"/>
    <property type="project" value="UniProtKB-SubCell"/>
</dbReference>
<evidence type="ECO:0000259" key="7">
    <source>
        <dbReference type="PROSITE" id="PS50850"/>
    </source>
</evidence>
<feature type="domain" description="Major facilitator superfamily (MFS) profile" evidence="7">
    <location>
        <begin position="84"/>
        <end position="459"/>
    </location>
</feature>
<dbReference type="PANTHER" id="PTHR43124">
    <property type="entry name" value="PURINE EFFLUX PUMP PBUE"/>
    <property type="match status" value="1"/>
</dbReference>
<dbReference type="InterPro" id="IPR020846">
    <property type="entry name" value="MFS_dom"/>
</dbReference>
<proteinExistence type="predicted"/>
<evidence type="ECO:0000256" key="2">
    <source>
        <dbReference type="ARBA" id="ARBA00022475"/>
    </source>
</evidence>
<feature type="transmembrane region" description="Helical" evidence="6">
    <location>
        <begin position="347"/>
        <end position="364"/>
    </location>
</feature>
<evidence type="ECO:0000313" key="8">
    <source>
        <dbReference type="EMBL" id="CEO58213.1"/>
    </source>
</evidence>
<dbReference type="Gene3D" id="1.20.1250.20">
    <property type="entry name" value="MFS general substrate transporter like domains"/>
    <property type="match status" value="1"/>
</dbReference>
<keyword evidence="8" id="KW-0614">Plasmid</keyword>
<feature type="transmembrane region" description="Helical" evidence="6">
    <location>
        <begin position="208"/>
        <end position="227"/>
    </location>
</feature>
<accession>A0A0B7KKR1</accession>
<dbReference type="PANTHER" id="PTHR43124:SF3">
    <property type="entry name" value="CHLORAMPHENICOL EFFLUX PUMP RV0191"/>
    <property type="match status" value="1"/>
</dbReference>